<accession>A0A133VIP6</accession>
<dbReference type="AlphaFoldDB" id="A0A133VIP6"/>
<keyword evidence="2" id="KW-1185">Reference proteome</keyword>
<gene>
    <name evidence="1" type="ORF">AKJ52_02330</name>
</gene>
<comment type="caution">
    <text evidence="1">The sequence shown here is derived from an EMBL/GenBank/DDBJ whole genome shotgun (WGS) entry which is preliminary data.</text>
</comment>
<name>A0A133VIP6_9EURY</name>
<sequence length="63" mass="7148">MVENIGLKRPKIYLQEKPTQEKPPESVESDTTCLEKLGHNNAEIEVQDSELDGARFDVHLQKA</sequence>
<reference evidence="1 2" key="1">
    <citation type="journal article" date="2016" name="Sci. Rep.">
        <title>Metabolic traits of an uncultured archaeal lineage -MSBL1- from brine pools of the Red Sea.</title>
        <authorList>
            <person name="Mwirichia R."/>
            <person name="Alam I."/>
            <person name="Rashid M."/>
            <person name="Vinu M."/>
            <person name="Ba-Alawi W."/>
            <person name="Anthony Kamau A."/>
            <person name="Kamanda Ngugi D."/>
            <person name="Goker M."/>
            <person name="Klenk H.P."/>
            <person name="Bajic V."/>
            <person name="Stingl U."/>
        </authorList>
    </citation>
    <scope>NUCLEOTIDE SEQUENCE [LARGE SCALE GENOMIC DNA]</scope>
    <source>
        <strain evidence="1">SCGC-AAA382C18</strain>
    </source>
</reference>
<protein>
    <submittedName>
        <fullName evidence="1">Uncharacterized protein</fullName>
    </submittedName>
</protein>
<dbReference type="EMBL" id="LHYF01000042">
    <property type="protein sequence ID" value="KXB06313.1"/>
    <property type="molecule type" value="Genomic_DNA"/>
</dbReference>
<proteinExistence type="predicted"/>
<evidence type="ECO:0000313" key="2">
    <source>
        <dbReference type="Proteomes" id="UP000070404"/>
    </source>
</evidence>
<evidence type="ECO:0000313" key="1">
    <source>
        <dbReference type="EMBL" id="KXB06313.1"/>
    </source>
</evidence>
<organism evidence="1 2">
    <name type="scientific">candidate division MSBL1 archaeon SCGC-AAA382C18</name>
    <dbReference type="NCBI Taxonomy" id="1698281"/>
    <lineage>
        <taxon>Archaea</taxon>
        <taxon>Methanobacteriati</taxon>
        <taxon>Methanobacteriota</taxon>
        <taxon>candidate division MSBL1</taxon>
    </lineage>
</organism>
<dbReference type="Proteomes" id="UP000070404">
    <property type="component" value="Unassembled WGS sequence"/>
</dbReference>